<feature type="region of interest" description="Disordered" evidence="5">
    <location>
        <begin position="465"/>
        <end position="486"/>
    </location>
</feature>
<proteinExistence type="predicted"/>
<dbReference type="PANTHER" id="PTHR23110">
    <property type="entry name" value="BTB DOMAIN TRANSCRIPTION FACTOR"/>
    <property type="match status" value="1"/>
</dbReference>
<accession>A0A6G0Z4B3</accession>
<feature type="domain" description="HTH psq-type" evidence="7">
    <location>
        <begin position="591"/>
        <end position="643"/>
    </location>
</feature>
<evidence type="ECO:0000256" key="2">
    <source>
        <dbReference type="ARBA" id="ARBA00023125"/>
    </source>
</evidence>
<evidence type="ECO:0000259" key="7">
    <source>
        <dbReference type="PROSITE" id="PS50960"/>
    </source>
</evidence>
<organism evidence="8 9">
    <name type="scientific">Aphis craccivora</name>
    <name type="common">Cowpea aphid</name>
    <dbReference type="NCBI Taxonomy" id="307492"/>
    <lineage>
        <taxon>Eukaryota</taxon>
        <taxon>Metazoa</taxon>
        <taxon>Ecdysozoa</taxon>
        <taxon>Arthropoda</taxon>
        <taxon>Hexapoda</taxon>
        <taxon>Insecta</taxon>
        <taxon>Pterygota</taxon>
        <taxon>Neoptera</taxon>
        <taxon>Paraneoptera</taxon>
        <taxon>Hemiptera</taxon>
        <taxon>Sternorrhyncha</taxon>
        <taxon>Aphidomorpha</taxon>
        <taxon>Aphidoidea</taxon>
        <taxon>Aphididae</taxon>
        <taxon>Aphidini</taxon>
        <taxon>Aphis</taxon>
        <taxon>Aphis</taxon>
    </lineage>
</organism>
<evidence type="ECO:0000256" key="4">
    <source>
        <dbReference type="PROSITE-ProRule" id="PRU00320"/>
    </source>
</evidence>
<evidence type="ECO:0000256" key="5">
    <source>
        <dbReference type="SAM" id="MobiDB-lite"/>
    </source>
</evidence>
<dbReference type="OrthoDB" id="6359816at2759"/>
<dbReference type="PROSITE" id="PS50960">
    <property type="entry name" value="HTH_PSQ"/>
    <property type="match status" value="3"/>
</dbReference>
<dbReference type="SUPFAM" id="SSF54695">
    <property type="entry name" value="POZ domain"/>
    <property type="match status" value="1"/>
</dbReference>
<dbReference type="Pfam" id="PF05225">
    <property type="entry name" value="HTH_psq"/>
    <property type="match status" value="4"/>
</dbReference>
<evidence type="ECO:0000313" key="8">
    <source>
        <dbReference type="EMBL" id="KAF0765546.1"/>
    </source>
</evidence>
<reference evidence="8 9" key="1">
    <citation type="submission" date="2019-08" db="EMBL/GenBank/DDBJ databases">
        <title>Whole genome of Aphis craccivora.</title>
        <authorList>
            <person name="Voronova N.V."/>
            <person name="Shulinski R.S."/>
            <person name="Bandarenka Y.V."/>
            <person name="Zhorov D.G."/>
            <person name="Warner D."/>
        </authorList>
    </citation>
    <scope>NUCLEOTIDE SEQUENCE [LARGE SCALE GENOMIC DNA]</scope>
    <source>
        <strain evidence="8">180601</strain>
        <tissue evidence="8">Whole Body</tissue>
    </source>
</reference>
<dbReference type="CDD" id="cd18315">
    <property type="entry name" value="BTB_POZ_BAB-like"/>
    <property type="match status" value="1"/>
</dbReference>
<dbReference type="PANTHER" id="PTHR23110:SF102">
    <property type="entry name" value="PIPSQUEAK, ISOFORM O"/>
    <property type="match status" value="1"/>
</dbReference>
<keyword evidence="2 4" id="KW-0238">DNA-binding</keyword>
<comment type="subcellular location">
    <subcellularLocation>
        <location evidence="1 4">Nucleus</location>
    </subcellularLocation>
</comment>
<feature type="domain" description="HTH psq-type" evidence="7">
    <location>
        <begin position="536"/>
        <end position="588"/>
    </location>
</feature>
<dbReference type="EMBL" id="VUJU01001378">
    <property type="protein sequence ID" value="KAF0765546.1"/>
    <property type="molecule type" value="Genomic_DNA"/>
</dbReference>
<dbReference type="Gene3D" id="3.30.710.10">
    <property type="entry name" value="Potassium Channel Kv1.1, Chain A"/>
    <property type="match status" value="1"/>
</dbReference>
<name>A0A6G0Z4B3_APHCR</name>
<dbReference type="FunFam" id="3.30.710.10:FF:000131">
    <property type="entry name" value="Blast:Broad-complex core protein isoform 6"/>
    <property type="match status" value="1"/>
</dbReference>
<sequence length="762" mass="84648">MVIRTGLPGQPVRRRPASASYNTTAATRTRAHNGTNEVDNEISRFVPAVQIVRSSLFGNSVSTMTVNGQHYCLRWNNYQSNMTSVFHQLLRNESFVDVTLACNESTLKAHKVVLSACSSYFQKLLMDNPCKHPTIILPYDVCFNDLKFIIEFVYRGEIDVSQAELQSLLKTADQLKIKGLCEVPEDERDTSIVAEVTPLGPLKSGGRVFTKLQRRTSPYSKKLSPNQIQQDQFNRSYYRIEQSGFAPVNVDQENKSINTIHCMTVATSTEDDEKELKSSLTDLPVVILEPHPSLNLQAQQQSQIVHIPIPPSQQQQQQQQQLSHVTQHTNQPQLQQAAVQTHSQMIITTGPVMTVNEADISPDIQPVGPRATPVPVKNSTSPSSTPTHRDMAVGTSCSNDMMRSDGSERKFEGTKFETLRTINQSSDAIGIERQHSNDRNINDEDNSMHTMMITPELLGLLPNSSNTGDVSEDSSSNNINKQYGTNGGKGWTADDMENALEALRSHNMSLTKASITFGIPSTTLWQRAHRAGIDTPKKDGPAKSWNDESLNIALDALRTGTISANKASKAYGIPSSTLYKIARREGIRLAAPFNAAPTSWGQEQLDQALHAIRTGQTTVQRAAADYGIPSGTLYGRCKREKIELSRSNPTPWSEDAMMEALESVRLGHMSINQAAIHYNLPYSSLYGRFKRVKYGAGHPDDDCDEMIDSDTQSEQQHIQTQQQQQQANQQVQATPVSQIMLVQYPAPQIQMYQQHPTHSTTS</sequence>
<dbReference type="GO" id="GO:0006357">
    <property type="term" value="P:regulation of transcription by RNA polymerase II"/>
    <property type="evidence" value="ECO:0007669"/>
    <property type="project" value="TreeGrafter"/>
</dbReference>
<feature type="DNA-binding region" description="H-T-H motif" evidence="4">
    <location>
        <begin position="619"/>
        <end position="639"/>
    </location>
</feature>
<feature type="domain" description="HTH psq-type" evidence="7">
    <location>
        <begin position="489"/>
        <end position="534"/>
    </location>
</feature>
<gene>
    <name evidence="8" type="ORF">FWK35_00008165</name>
</gene>
<evidence type="ECO:0000313" key="9">
    <source>
        <dbReference type="Proteomes" id="UP000478052"/>
    </source>
</evidence>
<feature type="domain" description="BTB" evidence="6">
    <location>
        <begin position="96"/>
        <end position="162"/>
    </location>
</feature>
<dbReference type="GO" id="GO:0005634">
    <property type="term" value="C:nucleus"/>
    <property type="evidence" value="ECO:0007669"/>
    <property type="project" value="UniProtKB-SubCell"/>
</dbReference>
<feature type="compositionally biased region" description="Low complexity" evidence="5">
    <location>
        <begin position="712"/>
        <end position="729"/>
    </location>
</feature>
<dbReference type="InterPro" id="IPR007889">
    <property type="entry name" value="HTH_Psq"/>
</dbReference>
<keyword evidence="9" id="KW-1185">Reference proteome</keyword>
<dbReference type="InterPro" id="IPR011333">
    <property type="entry name" value="SKP1/BTB/POZ_sf"/>
</dbReference>
<feature type="DNA-binding region" description="H-T-H motif" evidence="4">
    <location>
        <begin position="510"/>
        <end position="530"/>
    </location>
</feature>
<keyword evidence="3 4" id="KW-0539">Nucleus</keyword>
<protein>
    <submittedName>
        <fullName evidence="8">Longitudinals lacking protein, isoforms H/M/V isoform X1</fullName>
    </submittedName>
</protein>
<dbReference type="GO" id="GO:0003677">
    <property type="term" value="F:DNA binding"/>
    <property type="evidence" value="ECO:0007669"/>
    <property type="project" value="UniProtKB-UniRule"/>
</dbReference>
<dbReference type="InterPro" id="IPR051095">
    <property type="entry name" value="Dros_DevTransReg"/>
</dbReference>
<evidence type="ECO:0000259" key="6">
    <source>
        <dbReference type="PROSITE" id="PS50097"/>
    </source>
</evidence>
<feature type="region of interest" description="Disordered" evidence="5">
    <location>
        <begin position="364"/>
        <end position="408"/>
    </location>
</feature>
<dbReference type="Pfam" id="PF00651">
    <property type="entry name" value="BTB"/>
    <property type="match status" value="1"/>
</dbReference>
<dbReference type="SMART" id="SM00225">
    <property type="entry name" value="BTB"/>
    <property type="match status" value="1"/>
</dbReference>
<evidence type="ECO:0000256" key="1">
    <source>
        <dbReference type="ARBA" id="ARBA00004123"/>
    </source>
</evidence>
<feature type="region of interest" description="Disordered" evidence="5">
    <location>
        <begin position="710"/>
        <end position="729"/>
    </location>
</feature>
<dbReference type="AlphaFoldDB" id="A0A6G0Z4B3"/>
<dbReference type="InterPro" id="IPR000210">
    <property type="entry name" value="BTB/POZ_dom"/>
</dbReference>
<evidence type="ECO:0000256" key="3">
    <source>
        <dbReference type="ARBA" id="ARBA00023242"/>
    </source>
</evidence>
<dbReference type="FunFam" id="1.10.10.60:FF:000019">
    <property type="entry name" value="Ligand-dependent corepressor isoform 1"/>
    <property type="match status" value="3"/>
</dbReference>
<dbReference type="Proteomes" id="UP000478052">
    <property type="component" value="Unassembled WGS sequence"/>
</dbReference>
<feature type="DNA-binding region" description="H-T-H motif" evidence="4">
    <location>
        <begin position="564"/>
        <end position="584"/>
    </location>
</feature>
<dbReference type="Gene3D" id="1.10.10.60">
    <property type="entry name" value="Homeodomain-like"/>
    <property type="match status" value="4"/>
</dbReference>
<feature type="compositionally biased region" description="Polar residues" evidence="5">
    <location>
        <begin position="465"/>
        <end position="484"/>
    </location>
</feature>
<feature type="compositionally biased region" description="Polar residues" evidence="5">
    <location>
        <begin position="377"/>
        <end position="386"/>
    </location>
</feature>
<dbReference type="PROSITE" id="PS50097">
    <property type="entry name" value="BTB"/>
    <property type="match status" value="1"/>
</dbReference>
<comment type="caution">
    <text evidence="8">The sequence shown here is derived from an EMBL/GenBank/DDBJ whole genome shotgun (WGS) entry which is preliminary data.</text>
</comment>
<dbReference type="SUPFAM" id="SSF46689">
    <property type="entry name" value="Homeodomain-like"/>
    <property type="match status" value="4"/>
</dbReference>
<dbReference type="InterPro" id="IPR009057">
    <property type="entry name" value="Homeodomain-like_sf"/>
</dbReference>